<proteinExistence type="predicted"/>
<accession>A0A1M6YID7</accession>
<dbReference type="STRING" id="1848.SAMN05443637_12035"/>
<protein>
    <submittedName>
        <fullName evidence="2">Uncharacterized conserved protein, DUF427 family</fullName>
    </submittedName>
</protein>
<dbReference type="InterPro" id="IPR038694">
    <property type="entry name" value="DUF427_sf"/>
</dbReference>
<evidence type="ECO:0000313" key="3">
    <source>
        <dbReference type="Proteomes" id="UP000184363"/>
    </source>
</evidence>
<dbReference type="InterPro" id="IPR007361">
    <property type="entry name" value="DUF427"/>
</dbReference>
<organism evidence="2 3">
    <name type="scientific">Pseudonocardia thermophila</name>
    <dbReference type="NCBI Taxonomy" id="1848"/>
    <lineage>
        <taxon>Bacteria</taxon>
        <taxon>Bacillati</taxon>
        <taxon>Actinomycetota</taxon>
        <taxon>Actinomycetes</taxon>
        <taxon>Pseudonocardiales</taxon>
        <taxon>Pseudonocardiaceae</taxon>
        <taxon>Pseudonocardia</taxon>
    </lineage>
</organism>
<dbReference type="PANTHER" id="PTHR34310:SF9">
    <property type="entry name" value="BLR5716 PROTEIN"/>
    <property type="match status" value="1"/>
</dbReference>
<evidence type="ECO:0000313" key="2">
    <source>
        <dbReference type="EMBL" id="SHL18007.1"/>
    </source>
</evidence>
<dbReference type="Pfam" id="PF04248">
    <property type="entry name" value="NTP_transf_9"/>
    <property type="match status" value="1"/>
</dbReference>
<name>A0A1M6YID7_PSETH</name>
<reference evidence="2 3" key="1">
    <citation type="submission" date="2016-11" db="EMBL/GenBank/DDBJ databases">
        <authorList>
            <person name="Jaros S."/>
            <person name="Januszkiewicz K."/>
            <person name="Wedrychowicz H."/>
        </authorList>
    </citation>
    <scope>NUCLEOTIDE SEQUENCE [LARGE SCALE GENOMIC DNA]</scope>
    <source>
        <strain evidence="2 3">DSM 43832</strain>
    </source>
</reference>
<gene>
    <name evidence="2" type="ORF">SAMN05443637_12035</name>
</gene>
<dbReference type="Proteomes" id="UP000184363">
    <property type="component" value="Unassembled WGS sequence"/>
</dbReference>
<keyword evidence="3" id="KW-1185">Reference proteome</keyword>
<dbReference type="PANTHER" id="PTHR34310">
    <property type="entry name" value="DUF427 DOMAIN PROTEIN (AFU_ORTHOLOGUE AFUA_3G02220)"/>
    <property type="match status" value="1"/>
</dbReference>
<sequence length="121" mass="13593">MDPRQKLPDATHPITITPTGKRVVVEFRGVVIADTAEALTLQESTYPAVQYLPLGAVDPAFLHPSDHHTYCPYKGEADYFHLGRDGEEKDAVWIYRTPHDAVAAIKDHVAFYPDRVSYTIE</sequence>
<feature type="domain" description="DUF427" evidence="1">
    <location>
        <begin position="23"/>
        <end position="114"/>
    </location>
</feature>
<dbReference type="Gene3D" id="2.170.150.40">
    <property type="entry name" value="Domain of unknown function (DUF427)"/>
    <property type="match status" value="1"/>
</dbReference>
<dbReference type="AlphaFoldDB" id="A0A1M6YID7"/>
<dbReference type="OrthoDB" id="285364at2"/>
<evidence type="ECO:0000259" key="1">
    <source>
        <dbReference type="Pfam" id="PF04248"/>
    </source>
</evidence>
<dbReference type="RefSeq" id="WP_073459425.1">
    <property type="nucleotide sequence ID" value="NZ_FRAP01000020.1"/>
</dbReference>
<dbReference type="EMBL" id="FRAP01000020">
    <property type="protein sequence ID" value="SHL18007.1"/>
    <property type="molecule type" value="Genomic_DNA"/>
</dbReference>